<dbReference type="CDD" id="cd01949">
    <property type="entry name" value="GGDEF"/>
    <property type="match status" value="1"/>
</dbReference>
<dbReference type="InterPro" id="IPR029787">
    <property type="entry name" value="Nucleotide_cyclase"/>
</dbReference>
<gene>
    <name evidence="3" type="ORF">EV192_108197</name>
</gene>
<reference evidence="3 4" key="1">
    <citation type="submission" date="2019-03" db="EMBL/GenBank/DDBJ databases">
        <title>Genomic Encyclopedia of Type Strains, Phase IV (KMG-IV): sequencing the most valuable type-strain genomes for metagenomic binning, comparative biology and taxonomic classification.</title>
        <authorList>
            <person name="Goeker M."/>
        </authorList>
    </citation>
    <scope>NUCLEOTIDE SEQUENCE [LARGE SCALE GENOMIC DNA]</scope>
    <source>
        <strain evidence="3 4">DSM 45934</strain>
    </source>
</reference>
<dbReference type="PANTHER" id="PTHR45138">
    <property type="entry name" value="REGULATORY COMPONENTS OF SENSORY TRANSDUCTION SYSTEM"/>
    <property type="match status" value="1"/>
</dbReference>
<dbReference type="PANTHER" id="PTHR45138:SF9">
    <property type="entry name" value="DIGUANYLATE CYCLASE DGCM-RELATED"/>
    <property type="match status" value="1"/>
</dbReference>
<keyword evidence="4" id="KW-1185">Reference proteome</keyword>
<evidence type="ECO:0000313" key="4">
    <source>
        <dbReference type="Proteomes" id="UP000295680"/>
    </source>
</evidence>
<dbReference type="Pfam" id="PF00990">
    <property type="entry name" value="GGDEF"/>
    <property type="match status" value="1"/>
</dbReference>
<dbReference type="PROSITE" id="PS50887">
    <property type="entry name" value="GGDEF"/>
    <property type="match status" value="1"/>
</dbReference>
<evidence type="ECO:0000259" key="2">
    <source>
        <dbReference type="PROSITE" id="PS50887"/>
    </source>
</evidence>
<dbReference type="Gene3D" id="3.30.70.270">
    <property type="match status" value="1"/>
</dbReference>
<dbReference type="SUPFAM" id="SSF55073">
    <property type="entry name" value="Nucleotide cyclase"/>
    <property type="match status" value="1"/>
</dbReference>
<name>A0A4R2JF71_9PSEU</name>
<comment type="caution">
    <text evidence="3">The sequence shown here is derived from an EMBL/GenBank/DDBJ whole genome shotgun (WGS) entry which is preliminary data.</text>
</comment>
<organism evidence="3 4">
    <name type="scientific">Actinocrispum wychmicini</name>
    <dbReference type="NCBI Taxonomy" id="1213861"/>
    <lineage>
        <taxon>Bacteria</taxon>
        <taxon>Bacillati</taxon>
        <taxon>Actinomycetota</taxon>
        <taxon>Actinomycetes</taxon>
        <taxon>Pseudonocardiales</taxon>
        <taxon>Pseudonocardiaceae</taxon>
        <taxon>Actinocrispum</taxon>
    </lineage>
</organism>
<feature type="domain" description="GGDEF" evidence="2">
    <location>
        <begin position="43"/>
        <end position="183"/>
    </location>
</feature>
<evidence type="ECO:0000313" key="3">
    <source>
        <dbReference type="EMBL" id="TCO54909.1"/>
    </source>
</evidence>
<dbReference type="NCBIfam" id="TIGR00254">
    <property type="entry name" value="GGDEF"/>
    <property type="match status" value="1"/>
</dbReference>
<dbReference type="InterPro" id="IPR000160">
    <property type="entry name" value="GGDEF_dom"/>
</dbReference>
<evidence type="ECO:0000256" key="1">
    <source>
        <dbReference type="SAM" id="MobiDB-lite"/>
    </source>
</evidence>
<feature type="region of interest" description="Disordered" evidence="1">
    <location>
        <begin position="244"/>
        <end position="274"/>
    </location>
</feature>
<dbReference type="EMBL" id="SLWS01000008">
    <property type="protein sequence ID" value="TCO54909.1"/>
    <property type="molecule type" value="Genomic_DNA"/>
</dbReference>
<protein>
    <submittedName>
        <fullName evidence="3">Diguanylate cyclase (GGDEF)-like protein</fullName>
    </submittedName>
</protein>
<dbReference type="InterPro" id="IPR043128">
    <property type="entry name" value="Rev_trsase/Diguanyl_cyclase"/>
</dbReference>
<dbReference type="AlphaFoldDB" id="A0A4R2JF71"/>
<dbReference type="Proteomes" id="UP000295680">
    <property type="component" value="Unassembled WGS sequence"/>
</dbReference>
<accession>A0A4R2JF71</accession>
<dbReference type="SMART" id="SM00267">
    <property type="entry name" value="GGDEF"/>
    <property type="match status" value="1"/>
</dbReference>
<dbReference type="GO" id="GO:0052621">
    <property type="term" value="F:diguanylate cyclase activity"/>
    <property type="evidence" value="ECO:0007669"/>
    <property type="project" value="TreeGrafter"/>
</dbReference>
<dbReference type="OrthoDB" id="23692at2"/>
<proteinExistence type="predicted"/>
<dbReference type="RefSeq" id="WP_132122696.1">
    <property type="nucleotide sequence ID" value="NZ_SLWS01000008.1"/>
</dbReference>
<dbReference type="InterPro" id="IPR050469">
    <property type="entry name" value="Diguanylate_Cyclase"/>
</dbReference>
<sequence length="293" mass="31299">MSTEPNCASCGQPHGLWATDRLTLLLDRWGWDDRAAAVLRESKPTSLLVVDVDNFKRVNDRFGHVAGDEVLKGVAETLRRITRKSDLLGRYGGQGGDEFLVLLPETGIEDARVIAERIRAGIRDMAVTAPVPGGTTTVESVSVSIGVSVGDPDTDLESLVVDADAALRNAKRGGRDRVGTSKEHRRRAVPWRLAAVGACVAGAMIAVVTTDKPVPPRDSAADHPAAPPPFQLTVTVPATVTATPVRTPQAPKPHTKKTPAVREDTPTPSTTTRCVPCEMMTSAVNKMTPFLPH</sequence>